<evidence type="ECO:0000256" key="1">
    <source>
        <dbReference type="ARBA" id="ARBA00004141"/>
    </source>
</evidence>
<proteinExistence type="predicted"/>
<keyword evidence="3 6" id="KW-1133">Transmembrane helix</keyword>
<comment type="subcellular location">
    <subcellularLocation>
        <location evidence="1">Membrane</location>
        <topology evidence="1">Multi-pass membrane protein</topology>
    </subcellularLocation>
</comment>
<feature type="compositionally biased region" description="Acidic residues" evidence="5">
    <location>
        <begin position="403"/>
        <end position="413"/>
    </location>
</feature>
<reference evidence="8" key="1">
    <citation type="submission" date="2016-05" db="EMBL/GenBank/DDBJ databases">
        <title>Comparative genomics of biotechnologically important yeasts.</title>
        <authorList>
            <consortium name="DOE Joint Genome Institute"/>
            <person name="Riley R."/>
            <person name="Haridas S."/>
            <person name="Wolfe K.H."/>
            <person name="Lopes M.R."/>
            <person name="Hittinger C.T."/>
            <person name="Goker M."/>
            <person name="Salamov A."/>
            <person name="Wisecaver J."/>
            <person name="Long T.M."/>
            <person name="Aerts A.L."/>
            <person name="Barry K."/>
            <person name="Choi C."/>
            <person name="Clum A."/>
            <person name="Coughlan A.Y."/>
            <person name="Deshpande S."/>
            <person name="Douglass A.P."/>
            <person name="Hanson S.J."/>
            <person name="Klenk H.-P."/>
            <person name="Labutti K."/>
            <person name="Lapidus A."/>
            <person name="Lindquist E."/>
            <person name="Lipzen A."/>
            <person name="Meier-Kolthoff J.P."/>
            <person name="Ohm R.A."/>
            <person name="Otillar R.P."/>
            <person name="Pangilinan J."/>
            <person name="Peng Y."/>
            <person name="Rokas A."/>
            <person name="Rosa C.A."/>
            <person name="Scheuner C."/>
            <person name="Sibirny A.A."/>
            <person name="Slot J.C."/>
            <person name="Stielow J.B."/>
            <person name="Sun H."/>
            <person name="Kurtzman C.P."/>
            <person name="Blackwell M."/>
            <person name="Grigoriev I.V."/>
            <person name="Jeffries T.W."/>
        </authorList>
    </citation>
    <scope>NUCLEOTIDE SEQUENCE [LARGE SCALE GENOMIC DNA]</scope>
    <source>
        <strain evidence="8">NRRL Y-2460</strain>
    </source>
</reference>
<feature type="compositionally biased region" description="Polar residues" evidence="5">
    <location>
        <begin position="573"/>
        <end position="590"/>
    </location>
</feature>
<evidence type="ECO:0008006" key="9">
    <source>
        <dbReference type="Google" id="ProtNLM"/>
    </source>
</evidence>
<dbReference type="InterPro" id="IPR051380">
    <property type="entry name" value="pH-response_reg_palI/RIM9"/>
</dbReference>
<dbReference type="Pfam" id="PF06687">
    <property type="entry name" value="SUR7"/>
    <property type="match status" value="1"/>
</dbReference>
<gene>
    <name evidence="7" type="ORF">PACTADRAFT_82578</name>
</gene>
<organism evidence="7 8">
    <name type="scientific">Pachysolen tannophilus NRRL Y-2460</name>
    <dbReference type="NCBI Taxonomy" id="669874"/>
    <lineage>
        <taxon>Eukaryota</taxon>
        <taxon>Fungi</taxon>
        <taxon>Dikarya</taxon>
        <taxon>Ascomycota</taxon>
        <taxon>Saccharomycotina</taxon>
        <taxon>Pichiomycetes</taxon>
        <taxon>Pachysolenaceae</taxon>
        <taxon>Pachysolen</taxon>
    </lineage>
</organism>
<feature type="transmembrane region" description="Helical" evidence="6">
    <location>
        <begin position="124"/>
        <end position="150"/>
    </location>
</feature>
<keyword evidence="4 6" id="KW-0472">Membrane</keyword>
<accession>A0A1E4TN86</accession>
<dbReference type="PANTHER" id="PTHR28013">
    <property type="entry name" value="PROTEIN DCV1-RELATED"/>
    <property type="match status" value="1"/>
</dbReference>
<feature type="transmembrane region" description="Helical" evidence="6">
    <location>
        <begin position="89"/>
        <end position="112"/>
    </location>
</feature>
<sequence>MRGFHFHYRVAMTPTLMLLVSFVFQLVAVLSVPVTSKIALCTYSGYKFGVFGLCSTSSDECSSVEIGYSKTTVSELQGFSLPSNARHSISNLLIVHPISTGFTFILFILSALTHFKQFNRSLRFLSFAIIWTLPTFLLCLLSFLVDILLFLPHLDWGGWIVLSATVLIAVAGTIICIMRRTASSRNMYDYNKQQADGNHNGEYDDDIEMFHMLPLNQTLGTVGGNNGSSNMLLNDDESDSNNKYDEDFTDTEYDDSEAADHNLNRNNSLAYDNVEAGTTCATSTASPIDIMRNPSQLSYRGYPRENGIISPPQNVYSINPLNSLNGNRNQNGNNNEVYDNEDESYYSYNPMNNTQGNKNKGFLREMHASLPPGEVVAPYPKQNMLPISGEDLNENENINPREDENDNYNDNDGEYQTFNQTPHIPRVATPTEIMDDDDDDIENNEHEILQQPVSPGVRGPRPIPADLEMIRPSLPGKFPMNNGETENGLRYVSETIAPSSVYSGDNDASGEAQGFRTLASGVKAPNGIPAINSHIFGNSVISSNVLSANEDNLSNSLLINRANGNQNNNNRNFSSDSIASSNFTSISQRPINPRYLENNRNPTAQRKLQQGNHPFRAVFNNNNNNNNNNQ</sequence>
<evidence type="ECO:0000256" key="2">
    <source>
        <dbReference type="ARBA" id="ARBA00022692"/>
    </source>
</evidence>
<evidence type="ECO:0000313" key="7">
    <source>
        <dbReference type="EMBL" id="ODV93226.1"/>
    </source>
</evidence>
<dbReference type="GO" id="GO:0032153">
    <property type="term" value="C:cell division site"/>
    <property type="evidence" value="ECO:0007669"/>
    <property type="project" value="TreeGrafter"/>
</dbReference>
<evidence type="ECO:0000256" key="5">
    <source>
        <dbReference type="SAM" id="MobiDB-lite"/>
    </source>
</evidence>
<evidence type="ECO:0000256" key="3">
    <source>
        <dbReference type="ARBA" id="ARBA00022989"/>
    </source>
</evidence>
<keyword evidence="2 6" id="KW-0812">Transmembrane</keyword>
<dbReference type="GO" id="GO:0035838">
    <property type="term" value="C:growing cell tip"/>
    <property type="evidence" value="ECO:0007669"/>
    <property type="project" value="TreeGrafter"/>
</dbReference>
<dbReference type="STRING" id="669874.A0A1E4TN86"/>
<feature type="compositionally biased region" description="Low complexity" evidence="5">
    <location>
        <begin position="620"/>
        <end position="630"/>
    </location>
</feature>
<protein>
    <recommendedName>
        <fullName evidence="9">PH-response regulator protein palI/RIM9</fullName>
    </recommendedName>
</protein>
<feature type="region of interest" description="Disordered" evidence="5">
    <location>
        <begin position="389"/>
        <end position="439"/>
    </location>
</feature>
<evidence type="ECO:0000256" key="4">
    <source>
        <dbReference type="ARBA" id="ARBA00023136"/>
    </source>
</evidence>
<feature type="region of interest" description="Disordered" evidence="5">
    <location>
        <begin position="611"/>
        <end position="630"/>
    </location>
</feature>
<evidence type="ECO:0000256" key="6">
    <source>
        <dbReference type="SAM" id="Phobius"/>
    </source>
</evidence>
<dbReference type="InterPro" id="IPR009571">
    <property type="entry name" value="SUR7/Rim9-like_fungi"/>
</dbReference>
<evidence type="ECO:0000313" key="8">
    <source>
        <dbReference type="Proteomes" id="UP000094236"/>
    </source>
</evidence>
<feature type="region of interest" description="Disordered" evidence="5">
    <location>
        <begin position="564"/>
        <end position="598"/>
    </location>
</feature>
<dbReference type="AlphaFoldDB" id="A0A1E4TN86"/>
<dbReference type="GO" id="GO:0005886">
    <property type="term" value="C:plasma membrane"/>
    <property type="evidence" value="ECO:0007669"/>
    <property type="project" value="InterPro"/>
</dbReference>
<name>A0A1E4TN86_PACTA</name>
<dbReference type="Proteomes" id="UP000094236">
    <property type="component" value="Unassembled WGS sequence"/>
</dbReference>
<dbReference type="PANTHER" id="PTHR28013:SF3">
    <property type="entry name" value="PROTEIN DCV1-RELATED"/>
    <property type="match status" value="1"/>
</dbReference>
<feature type="transmembrane region" description="Helical" evidence="6">
    <location>
        <begin position="156"/>
        <end position="178"/>
    </location>
</feature>
<dbReference type="OrthoDB" id="2354757at2759"/>
<keyword evidence="8" id="KW-1185">Reference proteome</keyword>
<dbReference type="EMBL" id="KV454018">
    <property type="protein sequence ID" value="ODV93226.1"/>
    <property type="molecule type" value="Genomic_DNA"/>
</dbReference>